<organism evidence="1 2">
    <name type="scientific">Portunus trituberculatus</name>
    <name type="common">Swimming crab</name>
    <name type="synonym">Neptunus trituberculatus</name>
    <dbReference type="NCBI Taxonomy" id="210409"/>
    <lineage>
        <taxon>Eukaryota</taxon>
        <taxon>Metazoa</taxon>
        <taxon>Ecdysozoa</taxon>
        <taxon>Arthropoda</taxon>
        <taxon>Crustacea</taxon>
        <taxon>Multicrustacea</taxon>
        <taxon>Malacostraca</taxon>
        <taxon>Eumalacostraca</taxon>
        <taxon>Eucarida</taxon>
        <taxon>Decapoda</taxon>
        <taxon>Pleocyemata</taxon>
        <taxon>Brachyura</taxon>
        <taxon>Eubrachyura</taxon>
        <taxon>Portunoidea</taxon>
        <taxon>Portunidae</taxon>
        <taxon>Portuninae</taxon>
        <taxon>Portunus</taxon>
    </lineage>
</organism>
<proteinExistence type="predicted"/>
<evidence type="ECO:0000313" key="1">
    <source>
        <dbReference type="EMBL" id="MPC45551.1"/>
    </source>
</evidence>
<sequence length="96" mass="10350">MTGESGVGRRASGAIRWRCERPLSRAGESVPARDFLVLAWRAGVGPPLRPEISCCSQLLSRQPVVNTSQCESGCVKGGLPRLVRALAFTMCHILSQ</sequence>
<comment type="caution">
    <text evidence="1">The sequence shown here is derived from an EMBL/GenBank/DDBJ whole genome shotgun (WGS) entry which is preliminary data.</text>
</comment>
<name>A0A5B7FEA5_PORTR</name>
<protein>
    <submittedName>
        <fullName evidence="1">Uncharacterized protein</fullName>
    </submittedName>
</protein>
<evidence type="ECO:0000313" key="2">
    <source>
        <dbReference type="Proteomes" id="UP000324222"/>
    </source>
</evidence>
<dbReference type="Proteomes" id="UP000324222">
    <property type="component" value="Unassembled WGS sequence"/>
</dbReference>
<gene>
    <name evidence="1" type="ORF">E2C01_039253</name>
</gene>
<keyword evidence="2" id="KW-1185">Reference proteome</keyword>
<dbReference type="AlphaFoldDB" id="A0A5B7FEA5"/>
<accession>A0A5B7FEA5</accession>
<reference evidence="1 2" key="1">
    <citation type="submission" date="2019-05" db="EMBL/GenBank/DDBJ databases">
        <title>Another draft genome of Portunus trituberculatus and its Hox gene families provides insights of decapod evolution.</title>
        <authorList>
            <person name="Jeong J.-H."/>
            <person name="Song I."/>
            <person name="Kim S."/>
            <person name="Choi T."/>
            <person name="Kim D."/>
            <person name="Ryu S."/>
            <person name="Kim W."/>
        </authorList>
    </citation>
    <scope>NUCLEOTIDE SEQUENCE [LARGE SCALE GENOMIC DNA]</scope>
    <source>
        <tissue evidence="1">Muscle</tissue>
    </source>
</reference>
<dbReference type="EMBL" id="VSRR010006781">
    <property type="protein sequence ID" value="MPC45551.1"/>
    <property type="molecule type" value="Genomic_DNA"/>
</dbReference>